<feature type="signal peptide" evidence="4">
    <location>
        <begin position="1"/>
        <end position="26"/>
    </location>
</feature>
<dbReference type="Pfam" id="PF00496">
    <property type="entry name" value="SBP_bac_5"/>
    <property type="match status" value="1"/>
</dbReference>
<organism evidence="6 7">
    <name type="scientific">Nonomuraea zeae</name>
    <dbReference type="NCBI Taxonomy" id="1642303"/>
    <lineage>
        <taxon>Bacteria</taxon>
        <taxon>Bacillati</taxon>
        <taxon>Actinomycetota</taxon>
        <taxon>Actinomycetes</taxon>
        <taxon>Streptosporangiales</taxon>
        <taxon>Streptosporangiaceae</taxon>
        <taxon>Nonomuraea</taxon>
    </lineage>
</organism>
<accession>A0A5S4GM85</accession>
<dbReference type="OrthoDB" id="9796817at2"/>
<evidence type="ECO:0000313" key="7">
    <source>
        <dbReference type="Proteomes" id="UP000306628"/>
    </source>
</evidence>
<reference evidence="6 7" key="1">
    <citation type="submission" date="2019-05" db="EMBL/GenBank/DDBJ databases">
        <title>Draft genome sequence of Nonomuraea zeae DSM 100528.</title>
        <authorList>
            <person name="Saricaoglu S."/>
            <person name="Isik K."/>
        </authorList>
    </citation>
    <scope>NUCLEOTIDE SEQUENCE [LARGE SCALE GENOMIC DNA]</scope>
    <source>
        <strain evidence="6 7">DSM 100528</strain>
    </source>
</reference>
<comment type="similarity">
    <text evidence="1">Belongs to the bacterial solute-binding protein 5 family.</text>
</comment>
<name>A0A5S4GM85_9ACTN</name>
<evidence type="ECO:0000256" key="4">
    <source>
        <dbReference type="SAM" id="SignalP"/>
    </source>
</evidence>
<evidence type="ECO:0000256" key="2">
    <source>
        <dbReference type="ARBA" id="ARBA00022448"/>
    </source>
</evidence>
<dbReference type="InterPro" id="IPR030678">
    <property type="entry name" value="Peptide/Ni-bd"/>
</dbReference>
<feature type="domain" description="Solute-binding protein family 5" evidence="5">
    <location>
        <begin position="89"/>
        <end position="443"/>
    </location>
</feature>
<evidence type="ECO:0000259" key="5">
    <source>
        <dbReference type="Pfam" id="PF00496"/>
    </source>
</evidence>
<dbReference type="GO" id="GO:1904680">
    <property type="term" value="F:peptide transmembrane transporter activity"/>
    <property type="evidence" value="ECO:0007669"/>
    <property type="project" value="TreeGrafter"/>
</dbReference>
<dbReference type="Gene3D" id="3.10.105.10">
    <property type="entry name" value="Dipeptide-binding Protein, Domain 3"/>
    <property type="match status" value="1"/>
</dbReference>
<dbReference type="Proteomes" id="UP000306628">
    <property type="component" value="Unassembled WGS sequence"/>
</dbReference>
<protein>
    <submittedName>
        <fullName evidence="6">ABC transporter substrate-binding protein</fullName>
    </submittedName>
</protein>
<dbReference type="Gene3D" id="3.40.190.10">
    <property type="entry name" value="Periplasmic binding protein-like II"/>
    <property type="match status" value="1"/>
</dbReference>
<dbReference type="PANTHER" id="PTHR30290">
    <property type="entry name" value="PERIPLASMIC BINDING COMPONENT OF ABC TRANSPORTER"/>
    <property type="match status" value="1"/>
</dbReference>
<dbReference type="EMBL" id="VCKX01000168">
    <property type="protein sequence ID" value="TMR27440.1"/>
    <property type="molecule type" value="Genomic_DNA"/>
</dbReference>
<dbReference type="GO" id="GO:0042597">
    <property type="term" value="C:periplasmic space"/>
    <property type="evidence" value="ECO:0007669"/>
    <property type="project" value="UniProtKB-ARBA"/>
</dbReference>
<evidence type="ECO:0000313" key="6">
    <source>
        <dbReference type="EMBL" id="TMR27440.1"/>
    </source>
</evidence>
<sequence length="523" mass="55050">MGCPVPHRLTAAASALLFFFSAACSAGTQPQQGAQPAPGKGGAATVVLGVEAVRGLDPAQLFNLTPSGDANRLSAIFGLLFWADASTGKVSPGLGESLTASDDGKVWTIKLRPGLKFSDGTPLDAEAVKFNYDRIADPKTRSPLATLVKGATFKVSDERTLAIELPDANLAFDRVIATGLAFIGSPTAIGKDAAAFAQQPVGAGPFVLKEWVRDDHMTLTRNPSYYQQGAPLLDTLTFKVIADPAQRINAVASGQAQAAVPGSDLSFIQRAKGSGLQVTQAPAGGGPMLIFNTARAPFDDPDARKAVVLALNTEEMAQVVDPGSTTPGSLYGASSPFRPAAGAMPAQDVAGAQRLLDKLAAAGKPLRFTISMPASGFFRRSAEYLQSRLSGLKNIQVEIEVLDNAALDRKVFTNRDFALSAQIVPVADPEPNLYKLLHSGGQTNYMGYRNPKVDAALDEGRHSADEAGRRAAYATVERLVMSDLPVLPYRSQIAYTVHSAKLTGLTLHGDGCLLYDRLGLDGS</sequence>
<dbReference type="AlphaFoldDB" id="A0A5S4GM85"/>
<feature type="chain" id="PRO_5038613249" evidence="4">
    <location>
        <begin position="27"/>
        <end position="523"/>
    </location>
</feature>
<keyword evidence="2" id="KW-0813">Transport</keyword>
<dbReference type="CDD" id="cd00995">
    <property type="entry name" value="PBP2_NikA_DppA_OppA_like"/>
    <property type="match status" value="1"/>
</dbReference>
<dbReference type="SUPFAM" id="SSF53850">
    <property type="entry name" value="Periplasmic binding protein-like II"/>
    <property type="match status" value="1"/>
</dbReference>
<dbReference type="Gene3D" id="3.90.76.10">
    <property type="entry name" value="Dipeptide-binding Protein, Domain 1"/>
    <property type="match status" value="1"/>
</dbReference>
<evidence type="ECO:0000256" key="3">
    <source>
        <dbReference type="ARBA" id="ARBA00022729"/>
    </source>
</evidence>
<evidence type="ECO:0000256" key="1">
    <source>
        <dbReference type="ARBA" id="ARBA00005695"/>
    </source>
</evidence>
<dbReference type="PANTHER" id="PTHR30290:SF9">
    <property type="entry name" value="OLIGOPEPTIDE-BINDING PROTEIN APPA"/>
    <property type="match status" value="1"/>
</dbReference>
<gene>
    <name evidence="6" type="ORF">ETD85_39070</name>
</gene>
<dbReference type="GO" id="GO:0043190">
    <property type="term" value="C:ATP-binding cassette (ABC) transporter complex"/>
    <property type="evidence" value="ECO:0007669"/>
    <property type="project" value="InterPro"/>
</dbReference>
<proteinExistence type="inferred from homology"/>
<dbReference type="PIRSF" id="PIRSF002741">
    <property type="entry name" value="MppA"/>
    <property type="match status" value="1"/>
</dbReference>
<comment type="caution">
    <text evidence="6">The sequence shown here is derived from an EMBL/GenBank/DDBJ whole genome shotgun (WGS) entry which is preliminary data.</text>
</comment>
<keyword evidence="3 4" id="KW-0732">Signal</keyword>
<dbReference type="GO" id="GO:0015833">
    <property type="term" value="P:peptide transport"/>
    <property type="evidence" value="ECO:0007669"/>
    <property type="project" value="TreeGrafter"/>
</dbReference>
<dbReference type="InterPro" id="IPR000914">
    <property type="entry name" value="SBP_5_dom"/>
</dbReference>
<keyword evidence="7" id="KW-1185">Reference proteome</keyword>
<dbReference type="InterPro" id="IPR039424">
    <property type="entry name" value="SBP_5"/>
</dbReference>